<dbReference type="Pfam" id="PF11559">
    <property type="entry name" value="ADIP"/>
    <property type="match status" value="1"/>
</dbReference>
<keyword evidence="8" id="KW-0206">Cytoskeleton</keyword>
<sequence length="822" mass="88432">MCSTPKTVQQQTLDILDFSGFDSPSSNASSEFSSTSSLNYINSQLVAHGFSSPPGICLDGIAKADLERVIKCLLSMLSQRMDDIARTENLNTKLRTLTYDYERMVSLHKEAAEKAANAEREASLHKSRLLNATSALQTSETAHKRSTAELQRTRNLLQSLRTMHQTELTKKEKEVERMAEKWARLASSQPKTTISPGSGTAGVKPAQSTFVNQGDTLLGVALKQAEAANHDLRQESERAKALLLDAVNEMQDIVHGPTNMGVMDEPSPFTRLPLALGSAQEASEALSEIIQAWRGALSKRAGTGLAGFAQHKTDEQVSSAELERLRDIINGLQTELAASRCAANDVVKTTCADSAIAAQTVLDQFAADPRITRGKATYDASFDLMTAPERDAEKDRLDGLKSDLEEERRKFTEAAVQLGKDRAALEAARQVFKAEKRCWEVEKMLSELPPTPLVDNGNRKAVGPLPARSPRKTSSPGKSPRKSARTSRKSLLALSSRAVEPAFETEVVPSEIGNVSRAAPPIAAGQARASLLPTSFTLPPPSPLATLPVQPTLPPVQVAPLLFPPPPIIVPSVASKPTGSVPATPAPLRPFPVAKPLAQRMIHAYSPAKPSPLSRILMLGNSPDSLLSTSPSEPRSGRPSLEAVIEEEAENNPFSEESRASLSTRPALMLEELGVAPEPPLQDMKARTNAVNFKAATRTPVFRAPEPVADSKDKGKGRAVKATKTCVVSASSAAVSRAGPAYEKENGITHRKKREITVRRTVSRGSPTKQARSPAKRQLMRLGGKPPSRAFAVSQTSKPASSMRDFPAAVAVSSMRSSKLKA</sequence>
<protein>
    <recommendedName>
        <fullName evidence="13">Afadin and alpha-actinin-binding-domain-containing protein</fullName>
    </recommendedName>
</protein>
<dbReference type="GO" id="GO:0036064">
    <property type="term" value="C:ciliary basal body"/>
    <property type="evidence" value="ECO:0007669"/>
    <property type="project" value="TreeGrafter"/>
</dbReference>
<dbReference type="GO" id="GO:0035735">
    <property type="term" value="P:intraciliary transport involved in cilium assembly"/>
    <property type="evidence" value="ECO:0007669"/>
    <property type="project" value="TreeGrafter"/>
</dbReference>
<feature type="coiled-coil region" evidence="9">
    <location>
        <begin position="101"/>
        <end position="128"/>
    </location>
</feature>
<evidence type="ECO:0000256" key="2">
    <source>
        <dbReference type="ARBA" id="ARBA00004300"/>
    </source>
</evidence>
<evidence type="ECO:0000313" key="11">
    <source>
        <dbReference type="EMBL" id="KIY44945.1"/>
    </source>
</evidence>
<dbReference type="EMBL" id="KN882063">
    <property type="protein sequence ID" value="KIY44945.1"/>
    <property type="molecule type" value="Genomic_DNA"/>
</dbReference>
<dbReference type="GO" id="GO:0007155">
    <property type="term" value="P:cell adhesion"/>
    <property type="evidence" value="ECO:0007669"/>
    <property type="project" value="UniProtKB-KW"/>
</dbReference>
<dbReference type="InterPro" id="IPR021622">
    <property type="entry name" value="Afadin/alpha-actinin-bd"/>
</dbReference>
<name>A0A0D7A2K0_9AGAR</name>
<keyword evidence="5" id="KW-0130">Cell adhesion</keyword>
<dbReference type="AlphaFoldDB" id="A0A0D7A2K0"/>
<evidence type="ECO:0000256" key="8">
    <source>
        <dbReference type="ARBA" id="ARBA00023212"/>
    </source>
</evidence>
<feature type="compositionally biased region" description="Polar residues" evidence="10">
    <location>
        <begin position="622"/>
        <end position="633"/>
    </location>
</feature>
<evidence type="ECO:0000256" key="1">
    <source>
        <dbReference type="ARBA" id="ARBA00004282"/>
    </source>
</evidence>
<feature type="coiled-coil region" evidence="9">
    <location>
        <begin position="390"/>
        <end position="417"/>
    </location>
</feature>
<dbReference type="OrthoDB" id="312015at2759"/>
<feature type="region of interest" description="Disordered" evidence="10">
    <location>
        <begin position="448"/>
        <end position="491"/>
    </location>
</feature>
<feature type="coiled-coil region" evidence="9">
    <location>
        <begin position="222"/>
        <end position="249"/>
    </location>
</feature>
<accession>A0A0D7A2K0</accession>
<keyword evidence="4" id="KW-0963">Cytoplasm</keyword>
<comment type="subcellular location">
    <subcellularLocation>
        <location evidence="1">Cell junction</location>
    </subcellularLocation>
    <subcellularLocation>
        <location evidence="2">Cytoplasm</location>
        <location evidence="2">Cytoskeleton</location>
        <location evidence="2">Microtubule organizing center</location>
        <location evidence="2">Centrosome</location>
    </subcellularLocation>
</comment>
<dbReference type="PANTHER" id="PTHR46507">
    <property type="entry name" value="AFADIN- AND ALPHA-ACTININ-BINDING PROTEIN"/>
    <property type="match status" value="1"/>
</dbReference>
<dbReference type="InterPro" id="IPR052300">
    <property type="entry name" value="Adhesion_Centrosome_assoc"/>
</dbReference>
<keyword evidence="7 9" id="KW-0175">Coiled coil</keyword>
<gene>
    <name evidence="11" type="ORF">FISHEDRAFT_76977</name>
</gene>
<feature type="compositionally biased region" description="Polar residues" evidence="10">
    <location>
        <begin position="186"/>
        <end position="198"/>
    </location>
</feature>
<keyword evidence="6" id="KW-0965">Cell junction</keyword>
<organism evidence="11 12">
    <name type="scientific">Fistulina hepatica ATCC 64428</name>
    <dbReference type="NCBI Taxonomy" id="1128425"/>
    <lineage>
        <taxon>Eukaryota</taxon>
        <taxon>Fungi</taxon>
        <taxon>Dikarya</taxon>
        <taxon>Basidiomycota</taxon>
        <taxon>Agaricomycotina</taxon>
        <taxon>Agaricomycetes</taxon>
        <taxon>Agaricomycetidae</taxon>
        <taxon>Agaricales</taxon>
        <taxon>Fistulinaceae</taxon>
        <taxon>Fistulina</taxon>
    </lineage>
</organism>
<evidence type="ECO:0000256" key="4">
    <source>
        <dbReference type="ARBA" id="ARBA00022490"/>
    </source>
</evidence>
<feature type="region of interest" description="Disordered" evidence="10">
    <location>
        <begin position="183"/>
        <end position="203"/>
    </location>
</feature>
<feature type="compositionally biased region" description="Basic residues" evidence="10">
    <location>
        <begin position="479"/>
        <end position="488"/>
    </location>
</feature>
<comment type="similarity">
    <text evidence="3">Belongs to the ADIP family.</text>
</comment>
<dbReference type="PANTHER" id="PTHR46507:SF4">
    <property type="entry name" value="SSX FAMILY MEMBER 2 INTERACTING PROTEIN"/>
    <property type="match status" value="1"/>
</dbReference>
<evidence type="ECO:0000313" key="12">
    <source>
        <dbReference type="Proteomes" id="UP000054144"/>
    </source>
</evidence>
<feature type="region of interest" description="Disordered" evidence="10">
    <location>
        <begin position="760"/>
        <end position="805"/>
    </location>
</feature>
<evidence type="ECO:0000256" key="7">
    <source>
        <dbReference type="ARBA" id="ARBA00023054"/>
    </source>
</evidence>
<reference evidence="11 12" key="1">
    <citation type="journal article" date="2015" name="Fungal Genet. Biol.">
        <title>Evolution of novel wood decay mechanisms in Agaricales revealed by the genome sequences of Fistulina hepatica and Cylindrobasidium torrendii.</title>
        <authorList>
            <person name="Floudas D."/>
            <person name="Held B.W."/>
            <person name="Riley R."/>
            <person name="Nagy L.G."/>
            <person name="Koehler G."/>
            <person name="Ransdell A.S."/>
            <person name="Younus H."/>
            <person name="Chow J."/>
            <person name="Chiniquy J."/>
            <person name="Lipzen A."/>
            <person name="Tritt A."/>
            <person name="Sun H."/>
            <person name="Haridas S."/>
            <person name="LaButti K."/>
            <person name="Ohm R.A."/>
            <person name="Kues U."/>
            <person name="Blanchette R.A."/>
            <person name="Grigoriev I.V."/>
            <person name="Minto R.E."/>
            <person name="Hibbett D.S."/>
        </authorList>
    </citation>
    <scope>NUCLEOTIDE SEQUENCE [LARGE SCALE GENOMIC DNA]</scope>
    <source>
        <strain evidence="11 12">ATCC 64428</strain>
    </source>
</reference>
<keyword evidence="12" id="KW-1185">Reference proteome</keyword>
<feature type="region of interest" description="Disordered" evidence="10">
    <location>
        <begin position="620"/>
        <end position="640"/>
    </location>
</feature>
<proteinExistence type="inferred from homology"/>
<evidence type="ECO:0000256" key="5">
    <source>
        <dbReference type="ARBA" id="ARBA00022889"/>
    </source>
</evidence>
<evidence type="ECO:0008006" key="13">
    <source>
        <dbReference type="Google" id="ProtNLM"/>
    </source>
</evidence>
<evidence type="ECO:0000256" key="3">
    <source>
        <dbReference type="ARBA" id="ARBA00009291"/>
    </source>
</evidence>
<evidence type="ECO:0000256" key="10">
    <source>
        <dbReference type="SAM" id="MobiDB-lite"/>
    </source>
</evidence>
<evidence type="ECO:0000256" key="6">
    <source>
        <dbReference type="ARBA" id="ARBA00022949"/>
    </source>
</evidence>
<evidence type="ECO:0000256" key="9">
    <source>
        <dbReference type="SAM" id="Coils"/>
    </source>
</evidence>
<dbReference type="Proteomes" id="UP000054144">
    <property type="component" value="Unassembled WGS sequence"/>
</dbReference>